<keyword evidence="2" id="KW-0489">Methyltransferase</keyword>
<dbReference type="InterPro" id="IPR028564">
    <property type="entry name" value="MT_TRM10-typ"/>
</dbReference>
<dbReference type="PROSITE" id="PS51675">
    <property type="entry name" value="SAM_MT_TRM10"/>
    <property type="match status" value="1"/>
</dbReference>
<dbReference type="OrthoDB" id="278300at2759"/>
<feature type="compositionally biased region" description="Low complexity" evidence="6">
    <location>
        <begin position="12"/>
        <end position="22"/>
    </location>
</feature>
<dbReference type="PANTHER" id="PTHR13563:SF13">
    <property type="entry name" value="TRNA METHYLTRANSFERASE 10 HOMOLOG A"/>
    <property type="match status" value="1"/>
</dbReference>
<dbReference type="eggNOG" id="KOG2967">
    <property type="taxonomic scope" value="Eukaryota"/>
</dbReference>
<evidence type="ECO:0000256" key="5">
    <source>
        <dbReference type="ARBA" id="ARBA00048434"/>
    </source>
</evidence>
<dbReference type="STRING" id="574566.I0YYQ5"/>
<evidence type="ECO:0000313" key="9">
    <source>
        <dbReference type="Proteomes" id="UP000007264"/>
    </source>
</evidence>
<feature type="domain" description="SAM-dependent MTase TRM10-type" evidence="7">
    <location>
        <begin position="141"/>
        <end position="332"/>
    </location>
</feature>
<proteinExistence type="predicted"/>
<dbReference type="GO" id="GO:0000049">
    <property type="term" value="F:tRNA binding"/>
    <property type="evidence" value="ECO:0007669"/>
    <property type="project" value="TreeGrafter"/>
</dbReference>
<gene>
    <name evidence="8" type="ORF">COCSUDRAFT_47329</name>
</gene>
<name>I0YYQ5_COCSC</name>
<dbReference type="PANTHER" id="PTHR13563">
    <property type="entry name" value="TRNA (GUANINE-9-) METHYLTRANSFERASE"/>
    <property type="match status" value="1"/>
</dbReference>
<comment type="catalytic activity">
    <reaction evidence="5">
        <text>guanosine(9) in tRNA + S-adenosyl-L-methionine = N(1)-methylguanosine(9) in tRNA + S-adenosyl-L-homocysteine + H(+)</text>
        <dbReference type="Rhea" id="RHEA:43156"/>
        <dbReference type="Rhea" id="RHEA-COMP:10367"/>
        <dbReference type="Rhea" id="RHEA-COMP:10368"/>
        <dbReference type="ChEBI" id="CHEBI:15378"/>
        <dbReference type="ChEBI" id="CHEBI:57856"/>
        <dbReference type="ChEBI" id="CHEBI:59789"/>
        <dbReference type="ChEBI" id="CHEBI:73542"/>
        <dbReference type="ChEBI" id="CHEBI:74269"/>
        <dbReference type="EC" id="2.1.1.221"/>
    </reaction>
</comment>
<dbReference type="EC" id="2.1.1.221" evidence="1"/>
<dbReference type="EMBL" id="AGSI01000007">
    <property type="protein sequence ID" value="EIE23524.1"/>
    <property type="molecule type" value="Genomic_DNA"/>
</dbReference>
<feature type="region of interest" description="Disordered" evidence="6">
    <location>
        <begin position="120"/>
        <end position="139"/>
    </location>
</feature>
<dbReference type="RefSeq" id="XP_005648068.1">
    <property type="nucleotide sequence ID" value="XM_005648011.1"/>
</dbReference>
<evidence type="ECO:0000259" key="7">
    <source>
        <dbReference type="PROSITE" id="PS51675"/>
    </source>
</evidence>
<dbReference type="InterPro" id="IPR007356">
    <property type="entry name" value="tRNA_m1G_MeTrfase_euk"/>
</dbReference>
<evidence type="ECO:0000256" key="1">
    <source>
        <dbReference type="ARBA" id="ARBA00012797"/>
    </source>
</evidence>
<accession>I0YYQ5</accession>
<dbReference type="Proteomes" id="UP000007264">
    <property type="component" value="Unassembled WGS sequence"/>
</dbReference>
<feature type="region of interest" description="Disordered" evidence="6">
    <location>
        <begin position="1"/>
        <end position="30"/>
    </location>
</feature>
<organism evidence="8 9">
    <name type="scientific">Coccomyxa subellipsoidea (strain C-169)</name>
    <name type="common">Green microalga</name>
    <dbReference type="NCBI Taxonomy" id="574566"/>
    <lineage>
        <taxon>Eukaryota</taxon>
        <taxon>Viridiplantae</taxon>
        <taxon>Chlorophyta</taxon>
        <taxon>core chlorophytes</taxon>
        <taxon>Trebouxiophyceae</taxon>
        <taxon>Trebouxiophyceae incertae sedis</taxon>
        <taxon>Coccomyxaceae</taxon>
        <taxon>Coccomyxa</taxon>
        <taxon>Coccomyxa subellipsoidea</taxon>
    </lineage>
</organism>
<evidence type="ECO:0000256" key="2">
    <source>
        <dbReference type="ARBA" id="ARBA00022603"/>
    </source>
</evidence>
<feature type="compositionally biased region" description="Basic and acidic residues" evidence="6">
    <location>
        <begin position="355"/>
        <end position="371"/>
    </location>
</feature>
<dbReference type="Gene3D" id="3.40.1280.30">
    <property type="match status" value="1"/>
</dbReference>
<dbReference type="InterPro" id="IPR038459">
    <property type="entry name" value="MT_TRM10-typ_sf"/>
</dbReference>
<feature type="region of interest" description="Disordered" evidence="6">
    <location>
        <begin position="332"/>
        <end position="371"/>
    </location>
</feature>
<dbReference type="KEGG" id="csl:COCSUDRAFT_47329"/>
<sequence length="371" mass="41105">MAARDVLESGDADAAVSDRAASNGVGSGPCADMASVVVSEQEQAACRVEAISPDENNGDPAADVQAKLSKNQQKKLKKQAAFEAKKAAKKLEEKAAKRVHQEKKLAEVHKMIAGMTDEERQAWEEQMSQKRQARKQSALERKTRLQQAQSEGQRILIDLDFADKMTPTEVKSLCQQLLHCYGANTRARIPAQLIFTSLQGIMSEQLHKQASGLDNWVVTLHAEPYMTAFQDNLSDLVYLTADSPNELTSLDPSKAYIIGGIVDRNRHKNVCYNKAVSQGIATARLPIDEYMQMSSSPVITVNQVFTILVNYLDHKDWGTAFETTIPQRKKLEGPSIGKRKHKIEDECAQDDNEQDAAHIDKKSKLESSIEA</sequence>
<keyword evidence="9" id="KW-1185">Reference proteome</keyword>
<dbReference type="GeneID" id="17041516"/>
<evidence type="ECO:0000256" key="3">
    <source>
        <dbReference type="ARBA" id="ARBA00022679"/>
    </source>
</evidence>
<dbReference type="GO" id="GO:0002939">
    <property type="term" value="P:tRNA N1-guanine methylation"/>
    <property type="evidence" value="ECO:0007669"/>
    <property type="project" value="TreeGrafter"/>
</dbReference>
<reference evidence="8 9" key="1">
    <citation type="journal article" date="2012" name="Genome Biol.">
        <title>The genome of the polar eukaryotic microalga coccomyxa subellipsoidea reveals traits of cold adaptation.</title>
        <authorList>
            <person name="Blanc G."/>
            <person name="Agarkova I."/>
            <person name="Grimwood J."/>
            <person name="Kuo A."/>
            <person name="Brueggeman A."/>
            <person name="Dunigan D."/>
            <person name="Gurnon J."/>
            <person name="Ladunga I."/>
            <person name="Lindquist E."/>
            <person name="Lucas S."/>
            <person name="Pangilinan J."/>
            <person name="Proschold T."/>
            <person name="Salamov A."/>
            <person name="Schmutz J."/>
            <person name="Weeks D."/>
            <person name="Yamada T."/>
            <person name="Claverie J.M."/>
            <person name="Grigoriev I."/>
            <person name="Van Etten J."/>
            <person name="Lomsadze A."/>
            <person name="Borodovsky M."/>
        </authorList>
    </citation>
    <scope>NUCLEOTIDE SEQUENCE [LARGE SCALE GENOMIC DNA]</scope>
    <source>
        <strain evidence="8 9">C-169</strain>
    </source>
</reference>
<evidence type="ECO:0000313" key="8">
    <source>
        <dbReference type="EMBL" id="EIE23524.1"/>
    </source>
</evidence>
<dbReference type="GO" id="GO:0052905">
    <property type="term" value="F:tRNA (guanosine(9)-N1)-methyltransferase activity"/>
    <property type="evidence" value="ECO:0007669"/>
    <property type="project" value="UniProtKB-EC"/>
</dbReference>
<protein>
    <recommendedName>
        <fullName evidence="1">tRNA (guanine(9)-N(1))-methyltransferase</fullName>
        <ecNumber evidence="1">2.1.1.221</ecNumber>
    </recommendedName>
</protein>
<evidence type="ECO:0000256" key="6">
    <source>
        <dbReference type="SAM" id="MobiDB-lite"/>
    </source>
</evidence>
<dbReference type="CDD" id="cd18089">
    <property type="entry name" value="SPOUT_Trm10-like"/>
    <property type="match status" value="1"/>
</dbReference>
<comment type="caution">
    <text evidence="8">The sequence shown here is derived from an EMBL/GenBank/DDBJ whole genome shotgun (WGS) entry which is preliminary data.</text>
</comment>
<dbReference type="AlphaFoldDB" id="I0YYQ5"/>
<keyword evidence="4" id="KW-0949">S-adenosyl-L-methionine</keyword>
<keyword evidence="3" id="KW-0808">Transferase</keyword>
<evidence type="ECO:0000256" key="4">
    <source>
        <dbReference type="ARBA" id="ARBA00022691"/>
    </source>
</evidence>
<dbReference type="GO" id="GO:0005634">
    <property type="term" value="C:nucleus"/>
    <property type="evidence" value="ECO:0007669"/>
    <property type="project" value="TreeGrafter"/>
</dbReference>